<comment type="caution">
    <text evidence="2">The sequence shown here is derived from an EMBL/GenBank/DDBJ whole genome shotgun (WGS) entry which is preliminary data.</text>
</comment>
<dbReference type="EMBL" id="JBITDC010000018">
    <property type="protein sequence ID" value="MFI5680027.1"/>
    <property type="molecule type" value="Genomic_DNA"/>
</dbReference>
<proteinExistence type="predicted"/>
<reference evidence="2 3" key="1">
    <citation type="submission" date="2024-10" db="EMBL/GenBank/DDBJ databases">
        <title>The Natural Products Discovery Center: Release of the First 8490 Sequenced Strains for Exploring Actinobacteria Biosynthetic Diversity.</title>
        <authorList>
            <person name="Kalkreuter E."/>
            <person name="Kautsar S.A."/>
            <person name="Yang D."/>
            <person name="Bader C.D."/>
            <person name="Teijaro C.N."/>
            <person name="Fluegel L."/>
            <person name="Davis C.M."/>
            <person name="Simpson J.R."/>
            <person name="Lauterbach L."/>
            <person name="Steele A.D."/>
            <person name="Gui C."/>
            <person name="Meng S."/>
            <person name="Li G."/>
            <person name="Viehrig K."/>
            <person name="Ye F."/>
            <person name="Su P."/>
            <person name="Kiefer A.F."/>
            <person name="Nichols A."/>
            <person name="Cepeda A.J."/>
            <person name="Yan W."/>
            <person name="Fan B."/>
            <person name="Jiang Y."/>
            <person name="Adhikari A."/>
            <person name="Zheng C.-J."/>
            <person name="Schuster L."/>
            <person name="Cowan T.M."/>
            <person name="Smanski M.J."/>
            <person name="Chevrette M.G."/>
            <person name="De Carvalho L.P.S."/>
            <person name="Shen B."/>
        </authorList>
    </citation>
    <scope>NUCLEOTIDE SEQUENCE [LARGE SCALE GENOMIC DNA]</scope>
    <source>
        <strain evidence="2 3">NPDC051599</strain>
    </source>
</reference>
<evidence type="ECO:0000313" key="2">
    <source>
        <dbReference type="EMBL" id="MFI5680027.1"/>
    </source>
</evidence>
<feature type="region of interest" description="Disordered" evidence="1">
    <location>
        <begin position="454"/>
        <end position="479"/>
    </location>
</feature>
<sequence length="847" mass="93769">MSKEDNRGFGNLILLCERHAFEIDATPDDYPADVLRAWKTAQVETRSRAQGVSLSDAEAAQAAAVSFSMDGLMERLSAAMPFTPRLRSRQQGLDLASRSCRARSVVRLRSTPADRVSAVLAWKTEHAGPVVTVPEGALRVLVAPMGAGKSEEAERWWSQGLTQAWADADIDIPLWLEAREITSTLAQAVQEALGSDPVRTCRVVLDNLDAVSPRQADHLLADARTLVLTWPQLSVLATTRPGAGSVEDNERLPVPPWSPRRGLDLLRTVLGEKQPRFLDRHETQQLLTSPLQVHALANRLRAGGDTHVSTRELLTELATLILQREHPQASQDVWEALPRLAARILDQQGPVQAGSFAQQHLIWELEETGLVVHDGGLLRFALPLFEQHFAAQALREGHTPLTSAAAPPSFPRWRYAIAFVVAAAPDEDAEAFMHTLTRTNPAAASWVLDEIATAPGNRGRSPGAPPHEAATDADGQEHGPEVARRLREATQCWLAGFESLASLLAPHEQGRLAPWAVQLAHDWLTIAQARPGVLDEDLVAWDGLASLPQPLTRFRDRTSFPAPYGRLACWERARSQLRSALTNRMRQRTLPVPPTSPLAAERAWFLARQIMAKGRPSRVGQHILLSDLQPELDVLMTQVAKTAWASWQWGPGHKIDSDDVHWLSAHLPHVQGDRLTRPRPAADRMHPPPRYFWQAYSPELTRSITADVLRDALTGYRDLVELNFPRFGAALGLYSIFPVRAEGVVAMPADESQPATVMYALRPDTSSAPHDQPVVDLSRSDEPDLPAGAFWANLRQDRSSAFRRPGVVHQEALLPYHERQATNLAYRWLAEDLHAVGWLERTVSYSD</sequence>
<accession>A0ABW7YDT7</accession>
<evidence type="ECO:0000256" key="1">
    <source>
        <dbReference type="SAM" id="MobiDB-lite"/>
    </source>
</evidence>
<gene>
    <name evidence="2" type="ORF">ACIA8P_36325</name>
</gene>
<protein>
    <submittedName>
        <fullName evidence="2">Uncharacterized protein</fullName>
    </submittedName>
</protein>
<name>A0ABW7YDT7_STRCE</name>
<organism evidence="2 3">
    <name type="scientific">Streptomyces cellulosae</name>
    <dbReference type="NCBI Taxonomy" id="1968"/>
    <lineage>
        <taxon>Bacteria</taxon>
        <taxon>Bacillati</taxon>
        <taxon>Actinomycetota</taxon>
        <taxon>Actinomycetes</taxon>
        <taxon>Kitasatosporales</taxon>
        <taxon>Streptomycetaceae</taxon>
        <taxon>Streptomyces</taxon>
    </lineage>
</organism>
<dbReference type="Proteomes" id="UP001612415">
    <property type="component" value="Unassembled WGS sequence"/>
</dbReference>
<dbReference type="RefSeq" id="WP_398660470.1">
    <property type="nucleotide sequence ID" value="NZ_JBITDC010000018.1"/>
</dbReference>
<evidence type="ECO:0000313" key="3">
    <source>
        <dbReference type="Proteomes" id="UP001612415"/>
    </source>
</evidence>
<keyword evidence="3" id="KW-1185">Reference proteome</keyword>